<accession>A0A1V5ZL49</accession>
<sequence length="67" mass="8192">MISFYKKELRSSHILEKAKKQKHYGTKRYRKFVVYDFPSSRRYKRVKAIVSNAYRTNKKKYNTLAQL</sequence>
<dbReference type="EMBL" id="MWDB01000028">
    <property type="protein sequence ID" value="OQB40925.1"/>
    <property type="molecule type" value="Genomic_DNA"/>
</dbReference>
<reference evidence="1" key="1">
    <citation type="submission" date="2017-02" db="EMBL/GenBank/DDBJ databases">
        <title>Delving into the versatile metabolic prowess of the omnipresent phylum Bacteroidetes.</title>
        <authorList>
            <person name="Nobu M.K."/>
            <person name="Mei R."/>
            <person name="Narihiro T."/>
            <person name="Kuroda K."/>
            <person name="Liu W.-T."/>
        </authorList>
    </citation>
    <scope>NUCLEOTIDE SEQUENCE</scope>
    <source>
        <strain evidence="1">ADurb.Bin160</strain>
    </source>
</reference>
<name>A0A1V5ZL49_9BACT</name>
<organism evidence="1">
    <name type="scientific">candidate division CPR1 bacterium ADurb.Bin160</name>
    <dbReference type="NCBI Taxonomy" id="1852826"/>
    <lineage>
        <taxon>Bacteria</taxon>
        <taxon>candidate division CPR1</taxon>
    </lineage>
</organism>
<dbReference type="AlphaFoldDB" id="A0A1V5ZL49"/>
<proteinExistence type="predicted"/>
<gene>
    <name evidence="1" type="ORF">BWY04_01134</name>
</gene>
<evidence type="ECO:0000313" key="1">
    <source>
        <dbReference type="EMBL" id="OQB40925.1"/>
    </source>
</evidence>
<comment type="caution">
    <text evidence="1">The sequence shown here is derived from an EMBL/GenBank/DDBJ whole genome shotgun (WGS) entry which is preliminary data.</text>
</comment>
<dbReference type="Proteomes" id="UP000485621">
    <property type="component" value="Unassembled WGS sequence"/>
</dbReference>
<protein>
    <submittedName>
        <fullName evidence="1">Uncharacterized protein</fullName>
    </submittedName>
</protein>